<name>A0A5B7J477_PORTR</name>
<reference evidence="1 2" key="1">
    <citation type="submission" date="2019-05" db="EMBL/GenBank/DDBJ databases">
        <title>Another draft genome of Portunus trituberculatus and its Hox gene families provides insights of decapod evolution.</title>
        <authorList>
            <person name="Jeong J.-H."/>
            <person name="Song I."/>
            <person name="Kim S."/>
            <person name="Choi T."/>
            <person name="Kim D."/>
            <person name="Ryu S."/>
            <person name="Kim W."/>
        </authorList>
    </citation>
    <scope>NUCLEOTIDE SEQUENCE [LARGE SCALE GENOMIC DNA]</scope>
    <source>
        <tissue evidence="1">Muscle</tissue>
    </source>
</reference>
<proteinExistence type="predicted"/>
<sequence length="61" mass="6729">MPVTRHRFNSHYMKFVKWLDPHDYCPAFLTCVGEGESMGGEDEGGVLGGIGHVDISDLCES</sequence>
<protein>
    <submittedName>
        <fullName evidence="1">Uncharacterized protein</fullName>
    </submittedName>
</protein>
<comment type="caution">
    <text evidence="1">The sequence shown here is derived from an EMBL/GenBank/DDBJ whole genome shotgun (WGS) entry which is preliminary data.</text>
</comment>
<evidence type="ECO:0000313" key="2">
    <source>
        <dbReference type="Proteomes" id="UP000324222"/>
    </source>
</evidence>
<evidence type="ECO:0000313" key="1">
    <source>
        <dbReference type="EMBL" id="MPC92601.1"/>
    </source>
</evidence>
<dbReference type="EMBL" id="VSRR010091866">
    <property type="protein sequence ID" value="MPC92601.1"/>
    <property type="molecule type" value="Genomic_DNA"/>
</dbReference>
<dbReference type="AlphaFoldDB" id="A0A5B7J477"/>
<gene>
    <name evidence="1" type="ORF">E2C01_087698</name>
</gene>
<keyword evidence="2" id="KW-1185">Reference proteome</keyword>
<dbReference type="Proteomes" id="UP000324222">
    <property type="component" value="Unassembled WGS sequence"/>
</dbReference>
<accession>A0A5B7J477</accession>
<organism evidence="1 2">
    <name type="scientific">Portunus trituberculatus</name>
    <name type="common">Swimming crab</name>
    <name type="synonym">Neptunus trituberculatus</name>
    <dbReference type="NCBI Taxonomy" id="210409"/>
    <lineage>
        <taxon>Eukaryota</taxon>
        <taxon>Metazoa</taxon>
        <taxon>Ecdysozoa</taxon>
        <taxon>Arthropoda</taxon>
        <taxon>Crustacea</taxon>
        <taxon>Multicrustacea</taxon>
        <taxon>Malacostraca</taxon>
        <taxon>Eumalacostraca</taxon>
        <taxon>Eucarida</taxon>
        <taxon>Decapoda</taxon>
        <taxon>Pleocyemata</taxon>
        <taxon>Brachyura</taxon>
        <taxon>Eubrachyura</taxon>
        <taxon>Portunoidea</taxon>
        <taxon>Portunidae</taxon>
        <taxon>Portuninae</taxon>
        <taxon>Portunus</taxon>
    </lineage>
</organism>